<dbReference type="NCBIfam" id="TIGR00079">
    <property type="entry name" value="pept_deformyl"/>
    <property type="match status" value="1"/>
</dbReference>
<evidence type="ECO:0000256" key="1">
    <source>
        <dbReference type="ARBA" id="ARBA00010759"/>
    </source>
</evidence>
<dbReference type="GO" id="GO:0006412">
    <property type="term" value="P:translation"/>
    <property type="evidence" value="ECO:0007669"/>
    <property type="project" value="UniProtKB-UniRule"/>
</dbReference>
<dbReference type="PRINTS" id="PR01576">
    <property type="entry name" value="PDEFORMYLASE"/>
</dbReference>
<feature type="binding site" evidence="2">
    <location>
        <position position="134"/>
    </location>
    <ligand>
        <name>Fe cation</name>
        <dbReference type="ChEBI" id="CHEBI:24875"/>
    </ligand>
</feature>
<dbReference type="RefSeq" id="WP_126808168.1">
    <property type="nucleotide sequence ID" value="NZ_NGKA01000006.1"/>
</dbReference>
<feature type="active site" evidence="2">
    <location>
        <position position="131"/>
    </location>
</feature>
<reference evidence="3 4" key="1">
    <citation type="submission" date="2017-05" db="EMBL/GenBank/DDBJ databases">
        <title>Vagococcus spp. assemblies.</title>
        <authorList>
            <person name="Gulvik C.A."/>
        </authorList>
    </citation>
    <scope>NUCLEOTIDE SEQUENCE [LARGE SCALE GENOMIC DNA]</scope>
    <source>
        <strain evidence="3 4">CCUG 51432</strain>
    </source>
</reference>
<feature type="binding site" evidence="2">
    <location>
        <position position="130"/>
    </location>
    <ligand>
        <name>Fe cation</name>
        <dbReference type="ChEBI" id="CHEBI:24875"/>
    </ligand>
</feature>
<dbReference type="EMBL" id="NGKA01000006">
    <property type="protein sequence ID" value="RSU13098.1"/>
    <property type="molecule type" value="Genomic_DNA"/>
</dbReference>
<organism evidence="3 4">
    <name type="scientific">Vagococcus elongatus</name>
    <dbReference type="NCBI Taxonomy" id="180344"/>
    <lineage>
        <taxon>Bacteria</taxon>
        <taxon>Bacillati</taxon>
        <taxon>Bacillota</taxon>
        <taxon>Bacilli</taxon>
        <taxon>Lactobacillales</taxon>
        <taxon>Enterococcaceae</taxon>
        <taxon>Vagococcus</taxon>
    </lineage>
</organism>
<evidence type="ECO:0000313" key="4">
    <source>
        <dbReference type="Proteomes" id="UP000287605"/>
    </source>
</evidence>
<comment type="similarity">
    <text evidence="1 2">Belongs to the polypeptide deformylase family.</text>
</comment>
<dbReference type="Pfam" id="PF01327">
    <property type="entry name" value="Pep_deformylase"/>
    <property type="match status" value="1"/>
</dbReference>
<comment type="function">
    <text evidence="2">Removes the formyl group from the N-terminal Met of newly synthesized proteins. Requires at least a dipeptide for an efficient rate of reaction. N-terminal L-methionine is a prerequisite for activity but the enzyme has broad specificity at other positions.</text>
</comment>
<accession>A0A430AYH7</accession>
<name>A0A430AYH7_9ENTE</name>
<feature type="binding site" evidence="2">
    <location>
        <position position="88"/>
    </location>
    <ligand>
        <name>Fe cation</name>
        <dbReference type="ChEBI" id="CHEBI:24875"/>
    </ligand>
</feature>
<sequence>MIYPIILYPDRLLMTVSEEVTEITDELIAMLDNMQQTMKAHDGVGLAAPQIGKRLQVAVIQLDDEEVLELINPIIIEESGESIDVEACLSIPDQYGTVSRAQQVVLRYFDRQGLEYEMEASDYLARIIQHEIDHLNGKVFIDKIIQRFTREEAEKYMEEKQDD</sequence>
<keyword evidence="2" id="KW-0479">Metal-binding</keyword>
<gene>
    <name evidence="2" type="primary">def</name>
    <name evidence="3" type="ORF">CBF29_05365</name>
</gene>
<dbReference type="NCBIfam" id="NF001159">
    <property type="entry name" value="PRK00150.1-3"/>
    <property type="match status" value="1"/>
</dbReference>
<dbReference type="AlphaFoldDB" id="A0A430AYH7"/>
<dbReference type="CDD" id="cd00487">
    <property type="entry name" value="Pep_deformylase"/>
    <property type="match status" value="1"/>
</dbReference>
<dbReference type="EC" id="3.5.1.88" evidence="2"/>
<dbReference type="GO" id="GO:0046872">
    <property type="term" value="F:metal ion binding"/>
    <property type="evidence" value="ECO:0007669"/>
    <property type="project" value="UniProtKB-KW"/>
</dbReference>
<keyword evidence="2" id="KW-0378">Hydrolase</keyword>
<dbReference type="Gene3D" id="3.90.45.10">
    <property type="entry name" value="Peptide deformylase"/>
    <property type="match status" value="1"/>
</dbReference>
<dbReference type="OrthoDB" id="9784988at2"/>
<keyword evidence="2" id="KW-0408">Iron</keyword>
<evidence type="ECO:0000256" key="2">
    <source>
        <dbReference type="HAMAP-Rule" id="MF_00163"/>
    </source>
</evidence>
<dbReference type="InterPro" id="IPR023635">
    <property type="entry name" value="Peptide_deformylase"/>
</dbReference>
<comment type="cofactor">
    <cofactor evidence="2">
        <name>Fe(2+)</name>
        <dbReference type="ChEBI" id="CHEBI:29033"/>
    </cofactor>
    <text evidence="2">Binds 1 Fe(2+) ion.</text>
</comment>
<evidence type="ECO:0000313" key="3">
    <source>
        <dbReference type="EMBL" id="RSU13098.1"/>
    </source>
</evidence>
<dbReference type="HAMAP" id="MF_00163">
    <property type="entry name" value="Pep_deformylase"/>
    <property type="match status" value="1"/>
</dbReference>
<comment type="catalytic activity">
    <reaction evidence="2">
        <text>N-terminal N-formyl-L-methionyl-[peptide] + H2O = N-terminal L-methionyl-[peptide] + formate</text>
        <dbReference type="Rhea" id="RHEA:24420"/>
        <dbReference type="Rhea" id="RHEA-COMP:10639"/>
        <dbReference type="Rhea" id="RHEA-COMP:10640"/>
        <dbReference type="ChEBI" id="CHEBI:15377"/>
        <dbReference type="ChEBI" id="CHEBI:15740"/>
        <dbReference type="ChEBI" id="CHEBI:49298"/>
        <dbReference type="ChEBI" id="CHEBI:64731"/>
        <dbReference type="EC" id="3.5.1.88"/>
    </reaction>
</comment>
<dbReference type="InterPro" id="IPR036821">
    <property type="entry name" value="Peptide_deformylase_sf"/>
</dbReference>
<protein>
    <recommendedName>
        <fullName evidence="2">Peptide deformylase</fullName>
        <shortName evidence="2">PDF</shortName>
        <ecNumber evidence="2">3.5.1.88</ecNumber>
    </recommendedName>
    <alternativeName>
        <fullName evidence="2">Polypeptide deformylase</fullName>
    </alternativeName>
</protein>
<keyword evidence="4" id="KW-1185">Reference proteome</keyword>
<dbReference type="Proteomes" id="UP000287605">
    <property type="component" value="Unassembled WGS sequence"/>
</dbReference>
<keyword evidence="2" id="KW-0648">Protein biosynthesis</keyword>
<dbReference type="GO" id="GO:0042586">
    <property type="term" value="F:peptide deformylase activity"/>
    <property type="evidence" value="ECO:0007669"/>
    <property type="project" value="UniProtKB-UniRule"/>
</dbReference>
<dbReference type="PANTHER" id="PTHR10458">
    <property type="entry name" value="PEPTIDE DEFORMYLASE"/>
    <property type="match status" value="1"/>
</dbReference>
<proteinExistence type="inferred from homology"/>
<dbReference type="PIRSF" id="PIRSF004749">
    <property type="entry name" value="Pep_def"/>
    <property type="match status" value="1"/>
</dbReference>
<dbReference type="PANTHER" id="PTHR10458:SF22">
    <property type="entry name" value="PEPTIDE DEFORMYLASE"/>
    <property type="match status" value="1"/>
</dbReference>
<dbReference type="SUPFAM" id="SSF56420">
    <property type="entry name" value="Peptide deformylase"/>
    <property type="match status" value="1"/>
</dbReference>
<comment type="caution">
    <text evidence="3">The sequence shown here is derived from an EMBL/GenBank/DDBJ whole genome shotgun (WGS) entry which is preliminary data.</text>
</comment>